<evidence type="ECO:0000256" key="6">
    <source>
        <dbReference type="ARBA" id="ARBA00022898"/>
    </source>
</evidence>
<evidence type="ECO:0000256" key="4">
    <source>
        <dbReference type="ARBA" id="ARBA00022576"/>
    </source>
</evidence>
<protein>
    <submittedName>
        <fullName evidence="8">Aminotransferase</fullName>
    </submittedName>
</protein>
<keyword evidence="5 8" id="KW-0808">Transferase</keyword>
<evidence type="ECO:0000259" key="7">
    <source>
        <dbReference type="Pfam" id="PF00155"/>
    </source>
</evidence>
<dbReference type="FunFam" id="3.40.640.10:FF:000053">
    <property type="entry name" value="Aminotransferase, class I"/>
    <property type="match status" value="1"/>
</dbReference>
<dbReference type="GO" id="GO:0030170">
    <property type="term" value="F:pyridoxal phosphate binding"/>
    <property type="evidence" value="ECO:0007669"/>
    <property type="project" value="InterPro"/>
</dbReference>
<dbReference type="GO" id="GO:1901605">
    <property type="term" value="P:alpha-amino acid metabolic process"/>
    <property type="evidence" value="ECO:0007669"/>
    <property type="project" value="TreeGrafter"/>
</dbReference>
<evidence type="ECO:0000313" key="9">
    <source>
        <dbReference type="Proteomes" id="UP000230093"/>
    </source>
</evidence>
<accession>A0A2H0W8L3</accession>
<evidence type="ECO:0000256" key="5">
    <source>
        <dbReference type="ARBA" id="ARBA00022679"/>
    </source>
</evidence>
<dbReference type="InterPro" id="IPR015421">
    <property type="entry name" value="PyrdxlP-dep_Trfase_major"/>
</dbReference>
<evidence type="ECO:0000256" key="1">
    <source>
        <dbReference type="ARBA" id="ARBA00001933"/>
    </source>
</evidence>
<dbReference type="PANTHER" id="PTHR42790:SF19">
    <property type="entry name" value="KYNURENINE_ALPHA-AMINOADIPATE AMINOTRANSFERASE, MITOCHONDRIAL"/>
    <property type="match status" value="1"/>
</dbReference>
<dbReference type="EMBL" id="PEZT01000023">
    <property type="protein sequence ID" value="PIS09001.1"/>
    <property type="molecule type" value="Genomic_DNA"/>
</dbReference>
<evidence type="ECO:0000313" key="8">
    <source>
        <dbReference type="EMBL" id="PIS09001.1"/>
    </source>
</evidence>
<sequence length="406" mass="46423">MAFKFSNRSKNLKVSPIREILKLGSSPDIISLAGGLPNPECFPKSIIKKISQEVLTNKTEVALQYGITEGIIDLRKELVKLQNKLDKTKYNIDNALITFGAQEIMDLVAKVFIDPGDTILVNNPTYLGALQAFNLYQPKYATGQSDENGIIPESIEKILKKRKVKLIYLIPNFQNPMGISISLPRRKRIAKLCQQYKVCLLEDDPYRLIRFKGKDLPSIASFDKKGFVLYASSFSKILAPGFRLGWLMAHPDIIKKIVLAKQGSNLHTCSFTQLIAYYYLKNGHLKNHLPKIRKAYFKKATLMRKLLVKYLGELFTFTQPEGGMFIWGESKQKINLTKLYPKMTGKYKVAYVPGESFFAPGQIQKSNTFRLNFSYLNKNQIKEGIKRLSQCFYNEYPNYFKATFKT</sequence>
<reference evidence="9" key="1">
    <citation type="submission" date="2017-09" db="EMBL/GenBank/DDBJ databases">
        <title>Depth-based differentiation of microbial function through sediment-hosted aquifers and enrichment of novel symbionts in the deep terrestrial subsurface.</title>
        <authorList>
            <person name="Probst A.J."/>
            <person name="Ladd B."/>
            <person name="Jarett J.K."/>
            <person name="Geller-Mcgrath D.E."/>
            <person name="Sieber C.M.K."/>
            <person name="Emerson J.B."/>
            <person name="Anantharaman K."/>
            <person name="Thomas B.C."/>
            <person name="Malmstrom R."/>
            <person name="Stieglmeier M."/>
            <person name="Klingl A."/>
            <person name="Woyke T."/>
            <person name="Ryan C.M."/>
            <person name="Banfield J.F."/>
        </authorList>
    </citation>
    <scope>NUCLEOTIDE SEQUENCE [LARGE SCALE GENOMIC DNA]</scope>
</reference>
<dbReference type="CDD" id="cd00609">
    <property type="entry name" value="AAT_like"/>
    <property type="match status" value="1"/>
</dbReference>
<dbReference type="PANTHER" id="PTHR42790">
    <property type="entry name" value="AMINOTRANSFERASE"/>
    <property type="match status" value="1"/>
</dbReference>
<comment type="similarity">
    <text evidence="2">Belongs to the class-I pyridoxal-phosphate-dependent aminotransferase family.</text>
</comment>
<dbReference type="GO" id="GO:0008483">
    <property type="term" value="F:transaminase activity"/>
    <property type="evidence" value="ECO:0007669"/>
    <property type="project" value="UniProtKB-KW"/>
</dbReference>
<dbReference type="Pfam" id="PF00155">
    <property type="entry name" value="Aminotran_1_2"/>
    <property type="match status" value="1"/>
</dbReference>
<keyword evidence="4 8" id="KW-0032">Aminotransferase</keyword>
<dbReference type="Gene3D" id="3.40.640.10">
    <property type="entry name" value="Type I PLP-dependent aspartate aminotransferase-like (Major domain)"/>
    <property type="match status" value="1"/>
</dbReference>
<proteinExistence type="inferred from homology"/>
<comment type="cofactor">
    <cofactor evidence="1">
        <name>pyridoxal 5'-phosphate</name>
        <dbReference type="ChEBI" id="CHEBI:597326"/>
    </cofactor>
</comment>
<feature type="domain" description="Aminotransferase class I/classII large" evidence="7">
    <location>
        <begin position="43"/>
        <end position="388"/>
    </location>
</feature>
<dbReference type="InterPro" id="IPR004839">
    <property type="entry name" value="Aminotransferase_I/II_large"/>
</dbReference>
<dbReference type="Proteomes" id="UP000230093">
    <property type="component" value="Unassembled WGS sequence"/>
</dbReference>
<name>A0A2H0W8L3_9BACT</name>
<dbReference type="InterPro" id="IPR050859">
    <property type="entry name" value="Class-I_PLP-dep_aminotransf"/>
</dbReference>
<organism evidence="8 9">
    <name type="scientific">Candidatus Beckwithbacteria bacterium CG10_big_fil_rev_8_21_14_0_10_34_10</name>
    <dbReference type="NCBI Taxonomy" id="1974495"/>
    <lineage>
        <taxon>Bacteria</taxon>
        <taxon>Candidatus Beckwithiibacteriota</taxon>
    </lineage>
</organism>
<keyword evidence="6" id="KW-0663">Pyridoxal phosphate</keyword>
<gene>
    <name evidence="8" type="ORF">COT75_04030</name>
</gene>
<dbReference type="InterPro" id="IPR015424">
    <property type="entry name" value="PyrdxlP-dep_Trfase"/>
</dbReference>
<evidence type="ECO:0000256" key="3">
    <source>
        <dbReference type="ARBA" id="ARBA00011738"/>
    </source>
</evidence>
<dbReference type="Gene3D" id="3.90.1150.10">
    <property type="entry name" value="Aspartate Aminotransferase, domain 1"/>
    <property type="match status" value="1"/>
</dbReference>
<dbReference type="SUPFAM" id="SSF53383">
    <property type="entry name" value="PLP-dependent transferases"/>
    <property type="match status" value="1"/>
</dbReference>
<comment type="caution">
    <text evidence="8">The sequence shown here is derived from an EMBL/GenBank/DDBJ whole genome shotgun (WGS) entry which is preliminary data.</text>
</comment>
<comment type="subunit">
    <text evidence="3">Homodimer.</text>
</comment>
<evidence type="ECO:0000256" key="2">
    <source>
        <dbReference type="ARBA" id="ARBA00007441"/>
    </source>
</evidence>
<dbReference type="AlphaFoldDB" id="A0A2H0W8L3"/>
<dbReference type="InterPro" id="IPR015422">
    <property type="entry name" value="PyrdxlP-dep_Trfase_small"/>
</dbReference>